<dbReference type="InterPro" id="IPR004864">
    <property type="entry name" value="LEA_2"/>
</dbReference>
<dbReference type="Proteomes" id="UP000288805">
    <property type="component" value="Unassembled WGS sequence"/>
</dbReference>
<keyword evidence="2" id="KW-0472">Membrane</keyword>
<evidence type="ECO:0000256" key="2">
    <source>
        <dbReference type="SAM" id="Phobius"/>
    </source>
</evidence>
<reference evidence="4 5" key="1">
    <citation type="journal article" date="2018" name="PLoS Genet.">
        <title>Population sequencing reveals clonal diversity and ancestral inbreeding in the grapevine cultivar Chardonnay.</title>
        <authorList>
            <person name="Roach M.J."/>
            <person name="Johnson D.L."/>
            <person name="Bohlmann J."/>
            <person name="van Vuuren H.J."/>
            <person name="Jones S.J."/>
            <person name="Pretorius I.S."/>
            <person name="Schmidt S.A."/>
            <person name="Borneman A.R."/>
        </authorList>
    </citation>
    <scope>NUCLEOTIDE SEQUENCE [LARGE SCALE GENOMIC DNA]</scope>
    <source>
        <strain evidence="5">cv. Chardonnay</strain>
        <tissue evidence="4">Leaf</tissue>
    </source>
</reference>
<dbReference type="PANTHER" id="PTHR31852">
    <property type="entry name" value="LATE EMBRYOGENESIS ABUNDANT (LEA) HYDROXYPROLINE-RICH GLYCOPROTEIN FAMILY"/>
    <property type="match status" value="1"/>
</dbReference>
<feature type="compositionally biased region" description="Polar residues" evidence="1">
    <location>
        <begin position="8"/>
        <end position="21"/>
    </location>
</feature>
<name>A0A438ICV6_VITVI</name>
<dbReference type="KEGG" id="vvi:104882207"/>
<comment type="caution">
    <text evidence="4">The sequence shown here is derived from an EMBL/GenBank/DDBJ whole genome shotgun (WGS) entry which is preliminary data.</text>
</comment>
<dbReference type="Gramene" id="Vitis16g01479.t01">
    <property type="protein sequence ID" value="Vitis16g01479.t01.CDS"/>
    <property type="gene ID" value="Vitis16g01479"/>
</dbReference>
<gene>
    <name evidence="4" type="primary">VvCHDp000527_14</name>
    <name evidence="4" type="ORF">CK203_030800</name>
</gene>
<evidence type="ECO:0000313" key="5">
    <source>
        <dbReference type="Proteomes" id="UP000288805"/>
    </source>
</evidence>
<keyword evidence="2" id="KW-1133">Transmembrane helix</keyword>
<organism evidence="4 5">
    <name type="scientific">Vitis vinifera</name>
    <name type="common">Grape</name>
    <dbReference type="NCBI Taxonomy" id="29760"/>
    <lineage>
        <taxon>Eukaryota</taxon>
        <taxon>Viridiplantae</taxon>
        <taxon>Streptophyta</taxon>
        <taxon>Embryophyta</taxon>
        <taxon>Tracheophyta</taxon>
        <taxon>Spermatophyta</taxon>
        <taxon>Magnoliopsida</taxon>
        <taxon>eudicotyledons</taxon>
        <taxon>Gunneridae</taxon>
        <taxon>Pentapetalae</taxon>
        <taxon>rosids</taxon>
        <taxon>Vitales</taxon>
        <taxon>Vitaceae</taxon>
        <taxon>Viteae</taxon>
        <taxon>Vitis</taxon>
    </lineage>
</organism>
<feature type="region of interest" description="Disordered" evidence="1">
    <location>
        <begin position="1"/>
        <end position="24"/>
    </location>
</feature>
<protein>
    <submittedName>
        <fullName evidence="4">Late embryogenesis abundant protein</fullName>
    </submittedName>
</protein>
<evidence type="ECO:0000313" key="4">
    <source>
        <dbReference type="EMBL" id="RVW94555.1"/>
    </source>
</evidence>
<feature type="domain" description="Late embryogenesis abundant protein LEA-2 subgroup" evidence="3">
    <location>
        <begin position="93"/>
        <end position="187"/>
    </location>
</feature>
<dbReference type="InterPro" id="IPR055301">
    <property type="entry name" value="Lea14-like_2"/>
</dbReference>
<dbReference type="Gene3D" id="2.60.40.1820">
    <property type="match status" value="1"/>
</dbReference>
<dbReference type="EMBL" id="QGNW01000120">
    <property type="protein sequence ID" value="RVW94555.1"/>
    <property type="molecule type" value="Genomic_DNA"/>
</dbReference>
<evidence type="ECO:0000256" key="1">
    <source>
        <dbReference type="SAM" id="MobiDB-lite"/>
    </source>
</evidence>
<proteinExistence type="predicted"/>
<keyword evidence="2" id="KW-0812">Transmembrane</keyword>
<dbReference type="OrthoDB" id="1894389at2759"/>
<dbReference type="Pfam" id="PF03168">
    <property type="entry name" value="LEA_2"/>
    <property type="match status" value="1"/>
</dbReference>
<accession>A0A438ICV6</accession>
<sequence>MAEKEPSNIAQQKSDVESTTMHSEELRPKKSMKCLAYVAAFAVFLTVIIILFSLTIMRVRDPKHRLSSIGVEGITFNSSTASPSFSMRFDAAVAVKNTNFGQFKFDNSTIKLAYKGTNVGEAIIAKAQARARSTKRIEVLVGVSSNNVSSNSALASDINTGILTLTSHVRLDGKVHLLKIFKTKKSPEMNCTININLVDKVIQDWHCN</sequence>
<feature type="transmembrane region" description="Helical" evidence="2">
    <location>
        <begin position="35"/>
        <end position="57"/>
    </location>
</feature>
<evidence type="ECO:0000259" key="3">
    <source>
        <dbReference type="Pfam" id="PF03168"/>
    </source>
</evidence>
<dbReference type="AlphaFoldDB" id="A0A438ICV6"/>